<dbReference type="PANTHER" id="PTHR33993:SF14">
    <property type="entry name" value="GB|AAF24581.1"/>
    <property type="match status" value="1"/>
</dbReference>
<evidence type="ECO:0000313" key="2">
    <source>
        <dbReference type="EMBL" id="QDP80132.1"/>
    </source>
</evidence>
<dbReference type="CDD" id="cd06587">
    <property type="entry name" value="VOC"/>
    <property type="match status" value="1"/>
</dbReference>
<organism evidence="2 3">
    <name type="scientific">Nocardia otitidiscaviarum</name>
    <dbReference type="NCBI Taxonomy" id="1823"/>
    <lineage>
        <taxon>Bacteria</taxon>
        <taxon>Bacillati</taxon>
        <taxon>Actinomycetota</taxon>
        <taxon>Actinomycetes</taxon>
        <taxon>Mycobacteriales</taxon>
        <taxon>Nocardiaceae</taxon>
        <taxon>Nocardia</taxon>
    </lineage>
</organism>
<dbReference type="InterPro" id="IPR052164">
    <property type="entry name" value="Anthracycline_SecMetBiosynth"/>
</dbReference>
<dbReference type="Pfam" id="PF00903">
    <property type="entry name" value="Glyoxalase"/>
    <property type="match status" value="1"/>
</dbReference>
<dbReference type="EMBL" id="CP041695">
    <property type="protein sequence ID" value="QDP80132.1"/>
    <property type="molecule type" value="Genomic_DNA"/>
</dbReference>
<dbReference type="InterPro" id="IPR037523">
    <property type="entry name" value="VOC_core"/>
</dbReference>
<dbReference type="PROSITE" id="PS51819">
    <property type="entry name" value="VOC"/>
    <property type="match status" value="1"/>
</dbReference>
<name>A0A516NMK0_9NOCA</name>
<dbReference type="InterPro" id="IPR029068">
    <property type="entry name" value="Glyas_Bleomycin-R_OHBP_Dase"/>
</dbReference>
<dbReference type="RefSeq" id="WP_143981455.1">
    <property type="nucleotide sequence ID" value="NZ_CP041695.1"/>
</dbReference>
<evidence type="ECO:0000259" key="1">
    <source>
        <dbReference type="PROSITE" id="PS51819"/>
    </source>
</evidence>
<dbReference type="PANTHER" id="PTHR33993">
    <property type="entry name" value="GLYOXALASE-RELATED"/>
    <property type="match status" value="1"/>
</dbReference>
<feature type="domain" description="VOC" evidence="1">
    <location>
        <begin position="5"/>
        <end position="127"/>
    </location>
</feature>
<proteinExistence type="predicted"/>
<dbReference type="Proteomes" id="UP000317039">
    <property type="component" value="Chromosome"/>
</dbReference>
<dbReference type="SUPFAM" id="SSF54593">
    <property type="entry name" value="Glyoxalase/Bleomycin resistance protein/Dihydroxybiphenyl dioxygenase"/>
    <property type="match status" value="1"/>
</dbReference>
<gene>
    <name evidence="2" type="ORF">FOH10_16830</name>
</gene>
<dbReference type="KEGG" id="nod:FOH10_16830"/>
<sequence>MSNTATDQISVRYMVDDVAAALAFYTDHFGFSVDLDAAPVFAGISRGPLRLLLSGPKSSAGRPMPDGEVPHPGGWNRVQLIVDDIAAEVERLRAAGVPFRNDIVKGPGGQQILLLDPAGNVVELFQPAAG</sequence>
<dbReference type="GeneID" id="80334034"/>
<reference evidence="2 3" key="1">
    <citation type="submission" date="2019-07" db="EMBL/GenBank/DDBJ databases">
        <title>Complete Genome Sequence and Methylome Analysis of Nocardia otitidis-caviarum NEB252.</title>
        <authorList>
            <person name="Fomenkov A."/>
            <person name="Anton B.P."/>
            <person name="Vincze T."/>
            <person name="Roberts R.J."/>
        </authorList>
    </citation>
    <scope>NUCLEOTIDE SEQUENCE [LARGE SCALE GENOMIC DNA]</scope>
    <source>
        <strain evidence="2 3">NEB252</strain>
    </source>
</reference>
<dbReference type="InterPro" id="IPR004360">
    <property type="entry name" value="Glyas_Fos-R_dOase_dom"/>
</dbReference>
<accession>A0A516NMK0</accession>
<dbReference type="AlphaFoldDB" id="A0A516NMK0"/>
<dbReference type="Gene3D" id="3.10.180.10">
    <property type="entry name" value="2,3-Dihydroxybiphenyl 1,2-Dioxygenase, domain 1"/>
    <property type="match status" value="1"/>
</dbReference>
<evidence type="ECO:0000313" key="3">
    <source>
        <dbReference type="Proteomes" id="UP000317039"/>
    </source>
</evidence>
<protein>
    <submittedName>
        <fullName evidence="2">VOC family protein</fullName>
    </submittedName>
</protein>